<evidence type="ECO:0000313" key="3">
    <source>
        <dbReference type="Proteomes" id="UP001218246"/>
    </source>
</evidence>
<keyword evidence="1" id="KW-0472">Membrane</keyword>
<dbReference type="RefSeq" id="WP_124562773.1">
    <property type="nucleotide sequence ID" value="NZ_JARRRY010000009.1"/>
</dbReference>
<dbReference type="Pfam" id="PF19700">
    <property type="entry name" value="DUF6198"/>
    <property type="match status" value="1"/>
</dbReference>
<comment type="caution">
    <text evidence="2">The sequence shown here is derived from an EMBL/GenBank/DDBJ whole genome shotgun (WGS) entry which is preliminary data.</text>
</comment>
<feature type="transmembrane region" description="Helical" evidence="1">
    <location>
        <begin position="7"/>
        <end position="24"/>
    </location>
</feature>
<keyword evidence="1" id="KW-0812">Transmembrane</keyword>
<dbReference type="EMBL" id="JARULN010000004">
    <property type="protein sequence ID" value="MDG5753836.1"/>
    <property type="molecule type" value="Genomic_DNA"/>
</dbReference>
<accession>A0ABT6H5W9</accession>
<gene>
    <name evidence="2" type="ORF">P6P90_07605</name>
</gene>
<reference evidence="2 3" key="1">
    <citation type="submission" date="2023-04" db="EMBL/GenBank/DDBJ databases">
        <title>Ectobacillus antri isolated from activated sludge.</title>
        <authorList>
            <person name="Yan P."/>
            <person name="Liu X."/>
        </authorList>
    </citation>
    <scope>NUCLEOTIDE SEQUENCE [LARGE SCALE GENOMIC DNA]</scope>
    <source>
        <strain evidence="2 3">C18H</strain>
    </source>
</reference>
<evidence type="ECO:0000313" key="2">
    <source>
        <dbReference type="EMBL" id="MDG5753836.1"/>
    </source>
</evidence>
<feature type="transmembrane region" description="Helical" evidence="1">
    <location>
        <begin position="106"/>
        <end position="124"/>
    </location>
</feature>
<dbReference type="PANTHER" id="PTHR40078:SF1">
    <property type="entry name" value="INTEGRAL MEMBRANE PROTEIN"/>
    <property type="match status" value="1"/>
</dbReference>
<feature type="transmembrane region" description="Helical" evidence="1">
    <location>
        <begin position="145"/>
        <end position="167"/>
    </location>
</feature>
<keyword evidence="1" id="KW-1133">Transmembrane helix</keyword>
<protein>
    <submittedName>
        <fullName evidence="2">YitT family protein</fullName>
    </submittedName>
</protein>
<feature type="transmembrane region" description="Helical" evidence="1">
    <location>
        <begin position="44"/>
        <end position="66"/>
    </location>
</feature>
<dbReference type="PANTHER" id="PTHR40078">
    <property type="entry name" value="INTEGRAL MEMBRANE PROTEIN-RELATED"/>
    <property type="match status" value="1"/>
</dbReference>
<evidence type="ECO:0000256" key="1">
    <source>
        <dbReference type="SAM" id="Phobius"/>
    </source>
</evidence>
<feature type="transmembrane region" description="Helical" evidence="1">
    <location>
        <begin position="73"/>
        <end position="94"/>
    </location>
</feature>
<dbReference type="Proteomes" id="UP001218246">
    <property type="component" value="Unassembled WGS sequence"/>
</dbReference>
<organism evidence="2 3">
    <name type="scientific">Ectobacillus antri</name>
    <dbReference type="NCBI Taxonomy" id="2486280"/>
    <lineage>
        <taxon>Bacteria</taxon>
        <taxon>Bacillati</taxon>
        <taxon>Bacillota</taxon>
        <taxon>Bacilli</taxon>
        <taxon>Bacillales</taxon>
        <taxon>Bacillaceae</taxon>
        <taxon>Ectobacillus</taxon>
    </lineage>
</organism>
<keyword evidence="3" id="KW-1185">Reference proteome</keyword>
<sequence>MKSSKILLFLTGIMVLTLGISLTIKANVGLGAWDALAVGQSQTFGLTVGTWMIINQAALLFINAWLLKERPQFLAAITFVLIGLFVDFWLLQVFPNWQPDGMTLRWGVLLLGIIVIGLGAGMYLQAEMPMLNPIDMFMMALKKRFNVSLMTAKTLGELVALVLAFILQGPINIGTIVITVIIGPVVQFFFKQVGRIKQKFSSTAISHASAG</sequence>
<feature type="transmembrane region" description="Helical" evidence="1">
    <location>
        <begin position="173"/>
        <end position="190"/>
    </location>
</feature>
<name>A0ABT6H5W9_9BACI</name>
<proteinExistence type="predicted"/>
<dbReference type="InterPro" id="IPR038750">
    <property type="entry name" value="YczE/YyaS-like"/>
</dbReference>